<dbReference type="AlphaFoldDB" id="A0A183U9W4"/>
<organism evidence="2 3">
    <name type="scientific">Toxocara canis</name>
    <name type="common">Canine roundworm</name>
    <dbReference type="NCBI Taxonomy" id="6265"/>
    <lineage>
        <taxon>Eukaryota</taxon>
        <taxon>Metazoa</taxon>
        <taxon>Ecdysozoa</taxon>
        <taxon>Nematoda</taxon>
        <taxon>Chromadorea</taxon>
        <taxon>Rhabditida</taxon>
        <taxon>Spirurina</taxon>
        <taxon>Ascaridomorpha</taxon>
        <taxon>Ascaridoidea</taxon>
        <taxon>Toxocaridae</taxon>
        <taxon>Toxocara</taxon>
    </lineage>
</organism>
<evidence type="ECO:0000313" key="2">
    <source>
        <dbReference type="Proteomes" id="UP000050794"/>
    </source>
</evidence>
<sequence>MTSGKFHEPIIRPERFSSWRQMEHSVSRVFEFINRIRSPIHKLMESPVALGKKAEEILLKQAQPELQDKIEKWHLEKDKNGMWRFSGRLNALQTPSGNLIFCHEHTILRNCLWNRHTRG</sequence>
<dbReference type="WBParaSite" id="TCNE_0000528401-mRNA-1">
    <property type="protein sequence ID" value="TCNE_0000528401-mRNA-1"/>
    <property type="gene ID" value="TCNE_0000528401"/>
</dbReference>
<dbReference type="Proteomes" id="UP000050794">
    <property type="component" value="Unassembled WGS sequence"/>
</dbReference>
<proteinExistence type="predicted"/>
<keyword evidence="2" id="KW-1185">Reference proteome</keyword>
<evidence type="ECO:0000313" key="3">
    <source>
        <dbReference type="WBParaSite" id="TCNE_0000528401-mRNA-1"/>
    </source>
</evidence>
<reference evidence="1 2" key="2">
    <citation type="submission" date="2018-11" db="EMBL/GenBank/DDBJ databases">
        <authorList>
            <consortium name="Pathogen Informatics"/>
        </authorList>
    </citation>
    <scope>NUCLEOTIDE SEQUENCE [LARGE SCALE GENOMIC DNA]</scope>
</reference>
<dbReference type="EMBL" id="UYWY01012559">
    <property type="protein sequence ID" value="VDM34804.1"/>
    <property type="molecule type" value="Genomic_DNA"/>
</dbReference>
<evidence type="ECO:0000313" key="1">
    <source>
        <dbReference type="EMBL" id="VDM34804.1"/>
    </source>
</evidence>
<gene>
    <name evidence="1" type="ORF">TCNE_LOCUS5284</name>
</gene>
<protein>
    <submittedName>
        <fullName evidence="3">Histidine kinase</fullName>
    </submittedName>
</protein>
<name>A0A183U9W4_TOXCA</name>
<accession>A0A183U9W4</accession>
<reference evidence="3" key="1">
    <citation type="submission" date="2016-06" db="UniProtKB">
        <authorList>
            <consortium name="WormBaseParasite"/>
        </authorList>
    </citation>
    <scope>IDENTIFICATION</scope>
</reference>